<name>A0A9D1MHN8_9FIRM</name>
<feature type="domain" description="DNA mismatch repair protein S5" evidence="7">
    <location>
        <begin position="206"/>
        <end position="326"/>
    </location>
</feature>
<dbReference type="InterPro" id="IPR042121">
    <property type="entry name" value="MutL_C_regsub"/>
</dbReference>
<sequence>MKINLLTSDVYNRISAGEVVENPASVVKELIENAIDAGAGAITVRIEDGGIKSIEVSDNGYGIEKSELPKAILPHATSKIEDADDLETISTLGFRGEALASISAVSEIEILTKAVSEEYGAKLYSKGGSVTVSDCAVQSGTTVTVKNLFFNTPARYKFLSSKSVEENKITRQIFMLILANPEIAFTYYADNSLVYSSTGEGLKSAISSVFLPRVYDKMIEITPYKSPENITVSGYIGSHEVFKNNRTQQIFVLNGRVIADQTLSATVSNAYGERMMARCFPVFVIEITMPFADVDVNVHPNKREVRFAAPRKVYAAVYRAVQNTLLAYEEARRAELTGQGTGQNSDITLDEIDTANDSKDYTVKHEKGTMSYDEAKRILKNIHENGKHSLNSSSTSYKNSDSYSPTKAAGSVVDKADKTPKPTPVSDDVPPKKSFDNYVAKQETTAKPAVSASATSTGNSYAADKAKAVEAARTSIIPGRSFKVVGQLFDTYLVVEAPEKVIFIDQHAMHERIIFDSYMKEIENSEIASQPLLIPFVFESDVQDTEAVLEAKQLLTDAGFEIERFAPDAVKIYSIPAVLGNVDLNAMFKDLLKSLNSPSLKQKFDREALAMAACKAAIKGGESFSNTQIEYILNKYIAGGMPLQCPHGRPTALVYTKNDFEKLFRRKV</sequence>
<evidence type="ECO:0000259" key="7">
    <source>
        <dbReference type="SMART" id="SM01340"/>
    </source>
</evidence>
<comment type="function">
    <text evidence="4">This protein is involved in the repair of mismatches in DNA. It is required for dam-dependent methyl-directed DNA mismatch repair. May act as a 'molecular matchmaker', a protein that promotes the formation of a stable complex between two or more DNA-binding proteins in an ATP-dependent manner without itself being part of a final effector complex.</text>
</comment>
<evidence type="ECO:0000256" key="2">
    <source>
        <dbReference type="ARBA" id="ARBA00022763"/>
    </source>
</evidence>
<dbReference type="InterPro" id="IPR014790">
    <property type="entry name" value="MutL_C"/>
</dbReference>
<dbReference type="InterPro" id="IPR037198">
    <property type="entry name" value="MutL_C_sf"/>
</dbReference>
<dbReference type="Pfam" id="PF01119">
    <property type="entry name" value="DNA_mis_repair"/>
    <property type="match status" value="1"/>
</dbReference>
<dbReference type="HAMAP" id="MF_00149">
    <property type="entry name" value="DNA_mis_repair"/>
    <property type="match status" value="1"/>
</dbReference>
<dbReference type="Proteomes" id="UP000824094">
    <property type="component" value="Unassembled WGS sequence"/>
</dbReference>
<feature type="region of interest" description="Disordered" evidence="5">
    <location>
        <begin position="384"/>
        <end position="434"/>
    </location>
</feature>
<dbReference type="CDD" id="cd16926">
    <property type="entry name" value="HATPase_MutL-MLH-PMS-like"/>
    <property type="match status" value="1"/>
</dbReference>
<dbReference type="InterPro" id="IPR036890">
    <property type="entry name" value="HATPase_C_sf"/>
</dbReference>
<dbReference type="PANTHER" id="PTHR10073:SF12">
    <property type="entry name" value="DNA MISMATCH REPAIR PROTEIN MLH1"/>
    <property type="match status" value="1"/>
</dbReference>
<comment type="caution">
    <text evidence="8">The sequence shown here is derived from an EMBL/GenBank/DDBJ whole genome shotgun (WGS) entry which is preliminary data.</text>
</comment>
<comment type="similarity">
    <text evidence="1 4">Belongs to the DNA mismatch repair MutL/HexB family.</text>
</comment>
<dbReference type="SMART" id="SM01340">
    <property type="entry name" value="DNA_mis_repair"/>
    <property type="match status" value="1"/>
</dbReference>
<protein>
    <recommendedName>
        <fullName evidence="4">DNA mismatch repair protein MutL</fullName>
    </recommendedName>
</protein>
<reference evidence="8" key="1">
    <citation type="submission" date="2020-10" db="EMBL/GenBank/DDBJ databases">
        <authorList>
            <person name="Gilroy R."/>
        </authorList>
    </citation>
    <scope>NUCLEOTIDE SEQUENCE</scope>
    <source>
        <strain evidence="8">18911</strain>
    </source>
</reference>
<proteinExistence type="inferred from homology"/>
<dbReference type="InterPro" id="IPR014762">
    <property type="entry name" value="DNA_mismatch_repair_CS"/>
</dbReference>
<keyword evidence="8" id="KW-0540">Nuclease</keyword>
<keyword evidence="8" id="KW-0255">Endonuclease</keyword>
<organism evidence="8 9">
    <name type="scientific">Candidatus Stercoripulliclostridium merdigallinarum</name>
    <dbReference type="NCBI Taxonomy" id="2840951"/>
    <lineage>
        <taxon>Bacteria</taxon>
        <taxon>Bacillati</taxon>
        <taxon>Bacillota</taxon>
        <taxon>Clostridia</taxon>
        <taxon>Eubacteriales</taxon>
        <taxon>Candidatus Stercoripulliclostridium</taxon>
    </lineage>
</organism>
<dbReference type="GO" id="GO:0030983">
    <property type="term" value="F:mismatched DNA binding"/>
    <property type="evidence" value="ECO:0007669"/>
    <property type="project" value="InterPro"/>
</dbReference>
<accession>A0A9D1MHN8</accession>
<dbReference type="InterPro" id="IPR014721">
    <property type="entry name" value="Ribsml_uS5_D2-typ_fold_subgr"/>
</dbReference>
<dbReference type="Gene3D" id="3.30.230.10">
    <property type="match status" value="1"/>
</dbReference>
<evidence type="ECO:0000313" key="8">
    <source>
        <dbReference type="EMBL" id="HIU60390.1"/>
    </source>
</evidence>
<keyword evidence="3 4" id="KW-0234">DNA repair</keyword>
<dbReference type="Gene3D" id="3.30.1540.20">
    <property type="entry name" value="MutL, C-terminal domain, dimerisation subdomain"/>
    <property type="match status" value="1"/>
</dbReference>
<dbReference type="GO" id="GO:0140664">
    <property type="term" value="F:ATP-dependent DNA damage sensor activity"/>
    <property type="evidence" value="ECO:0007669"/>
    <property type="project" value="InterPro"/>
</dbReference>
<dbReference type="GO" id="GO:0006298">
    <property type="term" value="P:mismatch repair"/>
    <property type="evidence" value="ECO:0007669"/>
    <property type="project" value="UniProtKB-UniRule"/>
</dbReference>
<feature type="compositionally biased region" description="Low complexity" evidence="5">
    <location>
        <begin position="389"/>
        <end position="404"/>
    </location>
</feature>
<dbReference type="Pfam" id="PF13589">
    <property type="entry name" value="HATPase_c_3"/>
    <property type="match status" value="1"/>
</dbReference>
<reference evidence="8" key="2">
    <citation type="journal article" date="2021" name="PeerJ">
        <title>Extensive microbial diversity within the chicken gut microbiome revealed by metagenomics and culture.</title>
        <authorList>
            <person name="Gilroy R."/>
            <person name="Ravi A."/>
            <person name="Getino M."/>
            <person name="Pursley I."/>
            <person name="Horton D.L."/>
            <person name="Alikhan N.F."/>
            <person name="Baker D."/>
            <person name="Gharbi K."/>
            <person name="Hall N."/>
            <person name="Watson M."/>
            <person name="Adriaenssens E.M."/>
            <person name="Foster-Nyarko E."/>
            <person name="Jarju S."/>
            <person name="Secka A."/>
            <person name="Antonio M."/>
            <person name="Oren A."/>
            <person name="Chaudhuri R.R."/>
            <person name="La Ragione R."/>
            <person name="Hildebrand F."/>
            <person name="Pallen M.J."/>
        </authorList>
    </citation>
    <scope>NUCLEOTIDE SEQUENCE</scope>
    <source>
        <strain evidence="8">18911</strain>
    </source>
</reference>
<dbReference type="SUPFAM" id="SSF54211">
    <property type="entry name" value="Ribosomal protein S5 domain 2-like"/>
    <property type="match status" value="1"/>
</dbReference>
<dbReference type="SUPFAM" id="SSF55874">
    <property type="entry name" value="ATPase domain of HSP90 chaperone/DNA topoisomerase II/histidine kinase"/>
    <property type="match status" value="1"/>
</dbReference>
<dbReference type="FunFam" id="3.30.565.10:FF:000003">
    <property type="entry name" value="DNA mismatch repair endonuclease MutL"/>
    <property type="match status" value="1"/>
</dbReference>
<evidence type="ECO:0000256" key="5">
    <source>
        <dbReference type="SAM" id="MobiDB-lite"/>
    </source>
</evidence>
<evidence type="ECO:0000256" key="1">
    <source>
        <dbReference type="ARBA" id="ARBA00006082"/>
    </source>
</evidence>
<dbReference type="PROSITE" id="PS00058">
    <property type="entry name" value="DNA_MISMATCH_REPAIR_1"/>
    <property type="match status" value="1"/>
</dbReference>
<evidence type="ECO:0000256" key="3">
    <source>
        <dbReference type="ARBA" id="ARBA00023204"/>
    </source>
</evidence>
<evidence type="ECO:0000259" key="6">
    <source>
        <dbReference type="SMART" id="SM00853"/>
    </source>
</evidence>
<dbReference type="InterPro" id="IPR020667">
    <property type="entry name" value="DNA_mismatch_repair_MutL"/>
</dbReference>
<gene>
    <name evidence="4 8" type="primary">mutL</name>
    <name evidence="8" type="ORF">IAB05_03240</name>
</gene>
<dbReference type="CDD" id="cd00782">
    <property type="entry name" value="MutL_Trans"/>
    <property type="match status" value="1"/>
</dbReference>
<evidence type="ECO:0000313" key="9">
    <source>
        <dbReference type="Proteomes" id="UP000824094"/>
    </source>
</evidence>
<dbReference type="SMART" id="SM00853">
    <property type="entry name" value="MutL_C"/>
    <property type="match status" value="1"/>
</dbReference>
<dbReference type="InterPro" id="IPR038973">
    <property type="entry name" value="MutL/Mlh/Pms-like"/>
</dbReference>
<dbReference type="NCBIfam" id="TIGR00585">
    <property type="entry name" value="mutl"/>
    <property type="match status" value="1"/>
</dbReference>
<dbReference type="InterPro" id="IPR013507">
    <property type="entry name" value="DNA_mismatch_S5_2-like"/>
</dbReference>
<dbReference type="GO" id="GO:0004519">
    <property type="term" value="F:endonuclease activity"/>
    <property type="evidence" value="ECO:0007669"/>
    <property type="project" value="UniProtKB-KW"/>
</dbReference>
<dbReference type="Gene3D" id="3.30.1370.100">
    <property type="entry name" value="MutL, C-terminal domain, regulatory subdomain"/>
    <property type="match status" value="1"/>
</dbReference>
<dbReference type="PANTHER" id="PTHR10073">
    <property type="entry name" value="DNA MISMATCH REPAIR PROTEIN MLH, PMS, MUTL"/>
    <property type="match status" value="1"/>
</dbReference>
<feature type="domain" description="MutL C-terminal dimerisation" evidence="6">
    <location>
        <begin position="484"/>
        <end position="624"/>
    </location>
</feature>
<dbReference type="Gene3D" id="3.30.565.10">
    <property type="entry name" value="Histidine kinase-like ATPase, C-terminal domain"/>
    <property type="match status" value="1"/>
</dbReference>
<dbReference type="GO" id="GO:0016887">
    <property type="term" value="F:ATP hydrolysis activity"/>
    <property type="evidence" value="ECO:0007669"/>
    <property type="project" value="InterPro"/>
</dbReference>
<dbReference type="AlphaFoldDB" id="A0A9D1MHN8"/>
<keyword evidence="8" id="KW-0378">Hydrolase</keyword>
<keyword evidence="2 4" id="KW-0227">DNA damage</keyword>
<dbReference type="InterPro" id="IPR020568">
    <property type="entry name" value="Ribosomal_Su5_D2-typ_SF"/>
</dbReference>
<dbReference type="EMBL" id="DVNF01000093">
    <property type="protein sequence ID" value="HIU60390.1"/>
    <property type="molecule type" value="Genomic_DNA"/>
</dbReference>
<dbReference type="Pfam" id="PF08676">
    <property type="entry name" value="MutL_C"/>
    <property type="match status" value="1"/>
</dbReference>
<evidence type="ECO:0000256" key="4">
    <source>
        <dbReference type="HAMAP-Rule" id="MF_00149"/>
    </source>
</evidence>
<dbReference type="InterPro" id="IPR002099">
    <property type="entry name" value="MutL/Mlh/PMS"/>
</dbReference>
<dbReference type="GO" id="GO:0005524">
    <property type="term" value="F:ATP binding"/>
    <property type="evidence" value="ECO:0007669"/>
    <property type="project" value="InterPro"/>
</dbReference>
<dbReference type="InterPro" id="IPR042120">
    <property type="entry name" value="MutL_C_dimsub"/>
</dbReference>
<dbReference type="GO" id="GO:0032300">
    <property type="term" value="C:mismatch repair complex"/>
    <property type="evidence" value="ECO:0007669"/>
    <property type="project" value="InterPro"/>
</dbReference>
<dbReference type="SUPFAM" id="SSF118116">
    <property type="entry name" value="DNA mismatch repair protein MutL"/>
    <property type="match status" value="1"/>
</dbReference>